<dbReference type="GO" id="GO:0008270">
    <property type="term" value="F:zinc ion binding"/>
    <property type="evidence" value="ECO:0007669"/>
    <property type="project" value="UniProtKB-KW"/>
</dbReference>
<dbReference type="GO" id="GO:0008234">
    <property type="term" value="F:cysteine-type peptidase activity"/>
    <property type="evidence" value="ECO:0007669"/>
    <property type="project" value="InterPro"/>
</dbReference>
<dbReference type="InterPro" id="IPR013083">
    <property type="entry name" value="Znf_RING/FYVE/PHD"/>
</dbReference>
<dbReference type="InterPro" id="IPR001965">
    <property type="entry name" value="Znf_PHD"/>
</dbReference>
<dbReference type="InterPro" id="IPR011011">
    <property type="entry name" value="Znf_FYVE_PHD"/>
</dbReference>
<evidence type="ECO:0000256" key="5">
    <source>
        <dbReference type="ARBA" id="ARBA00022801"/>
    </source>
</evidence>
<dbReference type="AlphaFoldDB" id="A0A7J6DB49"/>
<dbReference type="EMBL" id="JAAMOB010000003">
    <property type="protein sequence ID" value="KAF4116533.1"/>
    <property type="molecule type" value="Genomic_DNA"/>
</dbReference>
<comment type="similarity">
    <text evidence="1">Belongs to the peptidase C48 family.</text>
</comment>
<evidence type="ECO:0000256" key="1">
    <source>
        <dbReference type="ARBA" id="ARBA00005234"/>
    </source>
</evidence>
<protein>
    <submittedName>
        <fullName evidence="10">Uncharacterized protein</fullName>
    </submittedName>
</protein>
<gene>
    <name evidence="10" type="ORF">G5714_004022</name>
</gene>
<keyword evidence="6" id="KW-0862">Zinc</keyword>
<evidence type="ECO:0000313" key="10">
    <source>
        <dbReference type="EMBL" id="KAF4116533.1"/>
    </source>
</evidence>
<name>A0A7J6DB49_9TELE</name>
<evidence type="ECO:0000256" key="4">
    <source>
        <dbReference type="ARBA" id="ARBA00022771"/>
    </source>
</evidence>
<keyword evidence="11" id="KW-1185">Reference proteome</keyword>
<dbReference type="PROSITE" id="PS50016">
    <property type="entry name" value="ZF_PHD_2"/>
    <property type="match status" value="1"/>
</dbReference>
<dbReference type="InterPro" id="IPR003653">
    <property type="entry name" value="Peptidase_C48_C"/>
</dbReference>
<dbReference type="SUPFAM" id="SSF54001">
    <property type="entry name" value="Cysteine proteinases"/>
    <property type="match status" value="1"/>
</dbReference>
<keyword evidence="4 7" id="KW-0863">Zinc-finger</keyword>
<keyword evidence="2" id="KW-0645">Protease</keyword>
<proteinExistence type="inferred from homology"/>
<accession>A0A7J6DB49</accession>
<evidence type="ECO:0000256" key="3">
    <source>
        <dbReference type="ARBA" id="ARBA00022723"/>
    </source>
</evidence>
<dbReference type="Gene3D" id="3.40.395.10">
    <property type="entry name" value="Adenoviral Proteinase, Chain A"/>
    <property type="match status" value="1"/>
</dbReference>
<organism evidence="10 11">
    <name type="scientific">Onychostoma macrolepis</name>
    <dbReference type="NCBI Taxonomy" id="369639"/>
    <lineage>
        <taxon>Eukaryota</taxon>
        <taxon>Metazoa</taxon>
        <taxon>Chordata</taxon>
        <taxon>Craniata</taxon>
        <taxon>Vertebrata</taxon>
        <taxon>Euteleostomi</taxon>
        <taxon>Actinopterygii</taxon>
        <taxon>Neopterygii</taxon>
        <taxon>Teleostei</taxon>
        <taxon>Ostariophysi</taxon>
        <taxon>Cypriniformes</taxon>
        <taxon>Cyprinidae</taxon>
        <taxon>Acrossocheilinae</taxon>
        <taxon>Onychostoma</taxon>
    </lineage>
</organism>
<comment type="caution">
    <text evidence="10">The sequence shown here is derived from an EMBL/GenBank/DDBJ whole genome shotgun (WGS) entry which is preliminary data.</text>
</comment>
<feature type="domain" description="PHD-type" evidence="8">
    <location>
        <begin position="139"/>
        <end position="188"/>
    </location>
</feature>
<evidence type="ECO:0000256" key="6">
    <source>
        <dbReference type="ARBA" id="ARBA00022833"/>
    </source>
</evidence>
<dbReference type="InterPro" id="IPR038765">
    <property type="entry name" value="Papain-like_cys_pep_sf"/>
</dbReference>
<keyword evidence="5" id="KW-0378">Hydrolase</keyword>
<dbReference type="GO" id="GO:0006508">
    <property type="term" value="P:proteolysis"/>
    <property type="evidence" value="ECO:0007669"/>
    <property type="project" value="UniProtKB-KW"/>
</dbReference>
<dbReference type="CDD" id="cd15517">
    <property type="entry name" value="PHD_TCF19_like"/>
    <property type="match status" value="1"/>
</dbReference>
<dbReference type="Proteomes" id="UP000579812">
    <property type="component" value="Unassembled WGS sequence"/>
</dbReference>
<feature type="domain" description="Ubiquitin-like protease family profile" evidence="9">
    <location>
        <begin position="1"/>
        <end position="105"/>
    </location>
</feature>
<dbReference type="PROSITE" id="PS50600">
    <property type="entry name" value="ULP_PROTEASE"/>
    <property type="match status" value="1"/>
</dbReference>
<dbReference type="InterPro" id="IPR019786">
    <property type="entry name" value="Zinc_finger_PHD-type_CS"/>
</dbReference>
<dbReference type="Gene3D" id="3.30.40.10">
    <property type="entry name" value="Zinc/RING finger domain, C3HC4 (zinc finger)"/>
    <property type="match status" value="1"/>
</dbReference>
<evidence type="ECO:0000256" key="2">
    <source>
        <dbReference type="ARBA" id="ARBA00022670"/>
    </source>
</evidence>
<evidence type="ECO:0000259" key="8">
    <source>
        <dbReference type="PROSITE" id="PS50016"/>
    </source>
</evidence>
<dbReference type="SUPFAM" id="SSF57903">
    <property type="entry name" value="FYVE/PHD zinc finger"/>
    <property type="match status" value="1"/>
</dbReference>
<evidence type="ECO:0000256" key="7">
    <source>
        <dbReference type="PROSITE-ProRule" id="PRU00146"/>
    </source>
</evidence>
<dbReference type="SMART" id="SM00249">
    <property type="entry name" value="PHD"/>
    <property type="match status" value="1"/>
</dbReference>
<evidence type="ECO:0000313" key="11">
    <source>
        <dbReference type="Proteomes" id="UP000579812"/>
    </source>
</evidence>
<keyword evidence="3" id="KW-0479">Metal-binding</keyword>
<dbReference type="Pfam" id="PF02902">
    <property type="entry name" value="Peptidase_C48"/>
    <property type="match status" value="1"/>
</dbReference>
<sequence length="188" mass="21695">MTAMWKRRTPRLKLNPMEYEIIVGIVNKHHHWTLAVIYPQQKKSLFLDPLGESNQDIKTCLETTRAFMRNKGCNVSRWSCKKVPHPKQPDGTSCGVFALKFAEQLLKKEEVDFSATKEAIIQHRLQIAVTLLLETDDLTDICHFCGEKESETDFSWIQCDICLRWFHHMCIRGPPTEEPFLCAACSSV</sequence>
<evidence type="ECO:0000259" key="9">
    <source>
        <dbReference type="PROSITE" id="PS50600"/>
    </source>
</evidence>
<dbReference type="InterPro" id="IPR019787">
    <property type="entry name" value="Znf_PHD-finger"/>
</dbReference>
<reference evidence="10 11" key="1">
    <citation type="submission" date="2020-04" db="EMBL/GenBank/DDBJ databases">
        <title>Chromosome-level genome assembly of a cyprinid fish Onychostoma macrolepis by integration of Nanopore Sequencing, Bionano and Hi-C technology.</title>
        <authorList>
            <person name="Wang D."/>
        </authorList>
    </citation>
    <scope>NUCLEOTIDE SEQUENCE [LARGE SCALE GENOMIC DNA]</scope>
    <source>
        <strain evidence="10">SWU-2019</strain>
        <tissue evidence="10">Muscle</tissue>
    </source>
</reference>
<dbReference type="PROSITE" id="PS01359">
    <property type="entry name" value="ZF_PHD_1"/>
    <property type="match status" value="1"/>
</dbReference>